<gene>
    <name evidence="1" type="ORF">SAMN05660206_11332</name>
</gene>
<organism evidence="1 2">
    <name type="scientific">Sphingobacterium wenxiniae</name>
    <dbReference type="NCBI Taxonomy" id="683125"/>
    <lineage>
        <taxon>Bacteria</taxon>
        <taxon>Pseudomonadati</taxon>
        <taxon>Bacteroidota</taxon>
        <taxon>Sphingobacteriia</taxon>
        <taxon>Sphingobacteriales</taxon>
        <taxon>Sphingobacteriaceae</taxon>
        <taxon>Sphingobacterium</taxon>
    </lineage>
</organism>
<evidence type="ECO:0000313" key="2">
    <source>
        <dbReference type="Proteomes" id="UP000198785"/>
    </source>
</evidence>
<sequence>MIKDVETLELENRIELYELVYDGDDHVCLED</sequence>
<accession>A0A1I6VEA5</accession>
<proteinExistence type="predicted"/>
<keyword evidence="2" id="KW-1185">Reference proteome</keyword>
<dbReference type="STRING" id="683125.SAMN05660206_11332"/>
<protein>
    <submittedName>
        <fullName evidence="1">Uncharacterized protein</fullName>
    </submittedName>
</protein>
<dbReference type="AlphaFoldDB" id="A0A1I6VEA5"/>
<name>A0A1I6VEA5_9SPHI</name>
<dbReference type="Proteomes" id="UP000198785">
    <property type="component" value="Unassembled WGS sequence"/>
</dbReference>
<reference evidence="1 2" key="1">
    <citation type="submission" date="2016-10" db="EMBL/GenBank/DDBJ databases">
        <authorList>
            <person name="de Groot N.N."/>
        </authorList>
    </citation>
    <scope>NUCLEOTIDE SEQUENCE [LARGE SCALE GENOMIC DNA]</scope>
    <source>
        <strain evidence="1 2">DSM 22789</strain>
    </source>
</reference>
<evidence type="ECO:0000313" key="1">
    <source>
        <dbReference type="EMBL" id="SFT12002.1"/>
    </source>
</evidence>
<dbReference type="EMBL" id="FOZZ01000013">
    <property type="protein sequence ID" value="SFT12002.1"/>
    <property type="molecule type" value="Genomic_DNA"/>
</dbReference>